<dbReference type="OrthoDB" id="2190619at2759"/>
<keyword evidence="6" id="KW-1185">Reference proteome</keyword>
<protein>
    <submittedName>
        <fullName evidence="5">DNA repair protein Mms21</fullName>
    </submittedName>
</protein>
<dbReference type="VEuPathDB" id="MicrosporidiaDB:M896_021660"/>
<organism evidence="5 6">
    <name type="scientific">Ordospora colligata OC4</name>
    <dbReference type="NCBI Taxonomy" id="1354746"/>
    <lineage>
        <taxon>Eukaryota</taxon>
        <taxon>Fungi</taxon>
        <taxon>Fungi incertae sedis</taxon>
        <taxon>Microsporidia</taxon>
        <taxon>Ordosporidae</taxon>
        <taxon>Ordospora</taxon>
    </lineage>
</organism>
<evidence type="ECO:0000313" key="6">
    <source>
        <dbReference type="Proteomes" id="UP000031056"/>
    </source>
</evidence>
<dbReference type="RefSeq" id="XP_014564369.1">
    <property type="nucleotide sequence ID" value="XM_014708883.1"/>
</dbReference>
<comment type="caution">
    <text evidence="5">The sequence shown here is derived from an EMBL/GenBank/DDBJ whole genome shotgun (WGS) entry which is preliminary data.</text>
</comment>
<keyword evidence="3" id="KW-0862">Zinc</keyword>
<dbReference type="InterPro" id="IPR013083">
    <property type="entry name" value="Znf_RING/FYVE/PHD"/>
</dbReference>
<evidence type="ECO:0000256" key="2">
    <source>
        <dbReference type="ARBA" id="ARBA00022771"/>
    </source>
</evidence>
<proteinExistence type="predicted"/>
<accession>A0A0B2UMQ0</accession>
<dbReference type="EMBL" id="JOKQ01000002">
    <property type="protein sequence ID" value="KHN70327.1"/>
    <property type="molecule type" value="Genomic_DNA"/>
</dbReference>
<keyword evidence="2" id="KW-0863">Zinc-finger</keyword>
<evidence type="ECO:0000259" key="4">
    <source>
        <dbReference type="Pfam" id="PF11789"/>
    </source>
</evidence>
<evidence type="ECO:0000313" key="5">
    <source>
        <dbReference type="EMBL" id="KHN70327.1"/>
    </source>
</evidence>
<dbReference type="GO" id="GO:0008270">
    <property type="term" value="F:zinc ion binding"/>
    <property type="evidence" value="ECO:0007669"/>
    <property type="project" value="UniProtKB-KW"/>
</dbReference>
<name>A0A0B2UMQ0_9MICR</name>
<gene>
    <name evidence="5" type="ORF">M896_021660</name>
</gene>
<dbReference type="GeneID" id="26261261"/>
<sequence>MDEYIEKRRDLINEVCSIVIRSKEKDHELFEIAAIHRELLLNPEVALTKDLRCELEKRACLRLDFAEMKSIKGQIECVKVEKKLVCPIGQKEIVVPYYGDCGHAMEKKEALKYLKGNSKFVCPHAGCNKIFTKNKRS</sequence>
<dbReference type="Proteomes" id="UP000031056">
    <property type="component" value="Unassembled WGS sequence"/>
</dbReference>
<feature type="domain" description="SP-RING-type" evidence="4">
    <location>
        <begin position="82"/>
        <end position="128"/>
    </location>
</feature>
<dbReference type="SUPFAM" id="SSF57850">
    <property type="entry name" value="RING/U-box"/>
    <property type="match status" value="1"/>
</dbReference>
<dbReference type="HOGENOM" id="CLU_1865721_0_0_1"/>
<dbReference type="AlphaFoldDB" id="A0A0B2UMQ0"/>
<dbReference type="InParanoid" id="A0A0B2UMQ0"/>
<keyword evidence="1" id="KW-0479">Metal-binding</keyword>
<dbReference type="Pfam" id="PF11789">
    <property type="entry name" value="zf-Nse"/>
    <property type="match status" value="1"/>
</dbReference>
<dbReference type="InterPro" id="IPR004181">
    <property type="entry name" value="Znf_MIZ"/>
</dbReference>
<evidence type="ECO:0000256" key="3">
    <source>
        <dbReference type="ARBA" id="ARBA00022833"/>
    </source>
</evidence>
<dbReference type="Gene3D" id="3.30.40.10">
    <property type="entry name" value="Zinc/RING finger domain, C3HC4 (zinc finger)"/>
    <property type="match status" value="1"/>
</dbReference>
<reference evidence="5 6" key="1">
    <citation type="journal article" date="2014" name="MBio">
        <title>The Ordospora colligata genome; evolution of extreme reduction in microsporidia and host-to-parasite horizontal gene transfer.</title>
        <authorList>
            <person name="Pombert J.-F."/>
            <person name="Haag K.L."/>
            <person name="Beidas S."/>
            <person name="Ebert D."/>
            <person name="Keeling P.J."/>
        </authorList>
    </citation>
    <scope>NUCLEOTIDE SEQUENCE [LARGE SCALE GENOMIC DNA]</scope>
    <source>
        <strain evidence="5 6">OC4</strain>
    </source>
</reference>
<evidence type="ECO:0000256" key="1">
    <source>
        <dbReference type="ARBA" id="ARBA00022723"/>
    </source>
</evidence>